<reference evidence="1 2" key="1">
    <citation type="journal article" date="2014" name="PLoS Genet.">
        <title>The Genome of Spironucleus salmonicida Highlights a Fish Pathogen Adapted to Fluctuating Environments.</title>
        <authorList>
            <person name="Xu F."/>
            <person name="Jerlstrom-Hultqvist J."/>
            <person name="Einarsson E."/>
            <person name="Astvaldsson A."/>
            <person name="Svard S.G."/>
            <person name="Andersson J.O."/>
        </authorList>
    </citation>
    <scope>NUCLEOTIDE SEQUENCE</scope>
    <source>
        <strain evidence="2">ATCC 50377</strain>
    </source>
</reference>
<proteinExistence type="predicted"/>
<reference evidence="2" key="2">
    <citation type="submission" date="2020-12" db="EMBL/GenBank/DDBJ databases">
        <title>New Spironucleus salmonicida genome in near-complete chromosomes.</title>
        <authorList>
            <person name="Xu F."/>
            <person name="Kurt Z."/>
            <person name="Jimenez-Gonzalez A."/>
            <person name="Astvaldsson A."/>
            <person name="Andersson J.O."/>
            <person name="Svard S.G."/>
        </authorList>
    </citation>
    <scope>NUCLEOTIDE SEQUENCE</scope>
    <source>
        <strain evidence="2">ATCC 50377</strain>
    </source>
</reference>
<keyword evidence="3" id="KW-1185">Reference proteome</keyword>
<dbReference type="Proteomes" id="UP000018208">
    <property type="component" value="Unassembled WGS sequence"/>
</dbReference>
<organism evidence="1">
    <name type="scientific">Spironucleus salmonicida</name>
    <dbReference type="NCBI Taxonomy" id="348837"/>
    <lineage>
        <taxon>Eukaryota</taxon>
        <taxon>Metamonada</taxon>
        <taxon>Diplomonadida</taxon>
        <taxon>Hexamitidae</taxon>
        <taxon>Hexamitinae</taxon>
        <taxon>Spironucleus</taxon>
    </lineage>
</organism>
<dbReference type="EMBL" id="AUWU02000003">
    <property type="protein sequence ID" value="KAH0575271.1"/>
    <property type="molecule type" value="Genomic_DNA"/>
</dbReference>
<gene>
    <name evidence="1" type="ORF">SS50377_11068</name>
    <name evidence="2" type="ORF">SS50377_22898</name>
</gene>
<dbReference type="EMBL" id="KI545978">
    <property type="protein sequence ID" value="EST48747.1"/>
    <property type="molecule type" value="Genomic_DNA"/>
</dbReference>
<dbReference type="AlphaFoldDB" id="V6LVU2"/>
<evidence type="ECO:0000313" key="1">
    <source>
        <dbReference type="EMBL" id="EST48747.1"/>
    </source>
</evidence>
<dbReference type="VEuPathDB" id="GiardiaDB:SS50377_22898"/>
<protein>
    <submittedName>
        <fullName evidence="1">Uncharacterized protein</fullName>
    </submittedName>
</protein>
<evidence type="ECO:0000313" key="3">
    <source>
        <dbReference type="Proteomes" id="UP000018208"/>
    </source>
</evidence>
<accession>V6LVU2</accession>
<name>V6LVU2_9EUKA</name>
<sequence>MKGRPLRPLGSKLTSSCSLKSEAQANEKYSSISDAISDMDLIDLSNLSKCIQSLSLQEQSDQVNTPRQIVATSRLATIVRRAEDGDESSNSKEDVFQVCAQRPTPVPLTSRKIIQQRNSYDEDQTSVFELVQQLQRNSIIRKQRD</sequence>
<evidence type="ECO:0000313" key="2">
    <source>
        <dbReference type="EMBL" id="KAH0575271.1"/>
    </source>
</evidence>